<evidence type="ECO:0000313" key="9">
    <source>
        <dbReference type="Proteomes" id="UP000000758"/>
    </source>
</evidence>
<dbReference type="EnsemblBacteria" id="ABK78026">
    <property type="protein sequence ID" value="ABK78026"/>
    <property type="gene ID" value="CENSYa_1404"/>
</dbReference>
<evidence type="ECO:0000259" key="7">
    <source>
        <dbReference type="Pfam" id="PF14824"/>
    </source>
</evidence>
<dbReference type="SUPFAM" id="SSF75615">
    <property type="entry name" value="Siroheme synthase middle domains-like"/>
    <property type="match status" value="1"/>
</dbReference>
<sequence length="217" mass="24315">MIVDLHLKGGLVIVVGAGAEGQKKVKSLLTQDCKILVVSREFGPRMEEYALDGRVRLQQSSLEDAGFLSGYAPRVVMATTDDRDLNREIVSKARAAGCLAYASDDPESSDFAHPSVINIEDTVQVAVSTGGRSPAMARKIRQEAERIFRSTIKREDILQIRLQDSMRGEAKKRIGSQEGRKKYMYSIINDDRIMQLIRDDRLDMARERAAVMLDGWR</sequence>
<evidence type="ECO:0000256" key="5">
    <source>
        <dbReference type="ARBA" id="ARBA00023244"/>
    </source>
</evidence>
<dbReference type="KEGG" id="csy:CENSYa_1404"/>
<dbReference type="Proteomes" id="UP000000758">
    <property type="component" value="Chromosome"/>
</dbReference>
<accession>A0RXF9</accession>
<evidence type="ECO:0000256" key="6">
    <source>
        <dbReference type="ARBA" id="ARBA00047561"/>
    </source>
</evidence>
<dbReference type="Gene3D" id="3.30.160.110">
    <property type="entry name" value="Siroheme synthase, domain 2"/>
    <property type="match status" value="1"/>
</dbReference>
<feature type="domain" description="Siroheme synthase central" evidence="7">
    <location>
        <begin position="124"/>
        <end position="143"/>
    </location>
</feature>
<keyword evidence="9" id="KW-1185">Reference proteome</keyword>
<evidence type="ECO:0000256" key="2">
    <source>
        <dbReference type="ARBA" id="ARBA00012400"/>
    </source>
</evidence>
<dbReference type="NCBIfam" id="TIGR01470">
    <property type="entry name" value="cysG_Nterm"/>
    <property type="match status" value="1"/>
</dbReference>
<keyword evidence="3 8" id="KW-0560">Oxidoreductase</keyword>
<dbReference type="HOGENOM" id="CLU_011276_8_2_2"/>
<dbReference type="InterPro" id="IPR006367">
    <property type="entry name" value="Sirohaem_synthase_N"/>
</dbReference>
<dbReference type="Gene3D" id="3.40.50.720">
    <property type="entry name" value="NAD(P)-binding Rossmann-like Domain"/>
    <property type="match status" value="1"/>
</dbReference>
<dbReference type="STRING" id="414004.CENSYa_1404"/>
<dbReference type="GO" id="GO:0043115">
    <property type="term" value="F:precorrin-2 dehydrogenase activity"/>
    <property type="evidence" value="ECO:0007669"/>
    <property type="project" value="UniProtKB-EC"/>
</dbReference>
<dbReference type="GO" id="GO:0019354">
    <property type="term" value="P:siroheme biosynthetic process"/>
    <property type="evidence" value="ECO:0007669"/>
    <property type="project" value="UniProtKB-UniPathway"/>
</dbReference>
<dbReference type="GO" id="GO:0004325">
    <property type="term" value="F:ferrochelatase activity"/>
    <property type="evidence" value="ECO:0007669"/>
    <property type="project" value="InterPro"/>
</dbReference>
<name>A0RXF9_CENSY</name>
<dbReference type="EC" id="1.3.1.76" evidence="2"/>
<dbReference type="SUPFAM" id="SSF51735">
    <property type="entry name" value="NAD(P)-binding Rossmann-fold domains"/>
    <property type="match status" value="1"/>
</dbReference>
<evidence type="ECO:0000256" key="4">
    <source>
        <dbReference type="ARBA" id="ARBA00023027"/>
    </source>
</evidence>
<keyword evidence="8" id="KW-0456">Lyase</keyword>
<dbReference type="Pfam" id="PF14824">
    <property type="entry name" value="Sirohm_synth_M"/>
    <property type="match status" value="1"/>
</dbReference>
<gene>
    <name evidence="8" type="ordered locus">CENSYa_1404</name>
</gene>
<proteinExistence type="predicted"/>
<comment type="catalytic activity">
    <reaction evidence="6">
        <text>precorrin-2 + NAD(+) = sirohydrochlorin + NADH + 2 H(+)</text>
        <dbReference type="Rhea" id="RHEA:15613"/>
        <dbReference type="ChEBI" id="CHEBI:15378"/>
        <dbReference type="ChEBI" id="CHEBI:57540"/>
        <dbReference type="ChEBI" id="CHEBI:57945"/>
        <dbReference type="ChEBI" id="CHEBI:58351"/>
        <dbReference type="ChEBI" id="CHEBI:58827"/>
        <dbReference type="EC" id="1.3.1.76"/>
    </reaction>
</comment>
<dbReference type="AlphaFoldDB" id="A0RXF9"/>
<evidence type="ECO:0000256" key="1">
    <source>
        <dbReference type="ARBA" id="ARBA00005010"/>
    </source>
</evidence>
<organism evidence="8 9">
    <name type="scientific">Cenarchaeum symbiosum (strain A)</name>
    <dbReference type="NCBI Taxonomy" id="414004"/>
    <lineage>
        <taxon>Archaea</taxon>
        <taxon>Nitrososphaerota</taxon>
        <taxon>Candidatus Cenarchaeales</taxon>
        <taxon>Candidatus Cenarchaeaceae</taxon>
        <taxon>Candidatus Cenarchaeum</taxon>
    </lineage>
</organism>
<dbReference type="EMBL" id="DP000238">
    <property type="protein sequence ID" value="ABK78026.1"/>
    <property type="molecule type" value="Genomic_DNA"/>
</dbReference>
<keyword evidence="4" id="KW-0520">NAD</keyword>
<dbReference type="InterPro" id="IPR028281">
    <property type="entry name" value="Sirohaem_synthase_central"/>
</dbReference>
<protein>
    <recommendedName>
        <fullName evidence="2">precorrin-2 dehydrogenase</fullName>
        <ecNumber evidence="2">1.3.1.76</ecNumber>
    </recommendedName>
</protein>
<comment type="pathway">
    <text evidence="1">Porphyrin-containing compound metabolism; siroheme biosynthesis; sirohydrochlorin from precorrin-2: step 1/1.</text>
</comment>
<dbReference type="PANTHER" id="PTHR35330:SF1">
    <property type="entry name" value="SIROHEME BIOSYNTHESIS PROTEIN MET8"/>
    <property type="match status" value="1"/>
</dbReference>
<dbReference type="Pfam" id="PF13241">
    <property type="entry name" value="NAD_binding_7"/>
    <property type="match status" value="1"/>
</dbReference>
<dbReference type="PANTHER" id="PTHR35330">
    <property type="entry name" value="SIROHEME BIOSYNTHESIS PROTEIN MET8"/>
    <property type="match status" value="1"/>
</dbReference>
<dbReference type="InterPro" id="IPR036291">
    <property type="entry name" value="NAD(P)-bd_dom_sf"/>
</dbReference>
<keyword evidence="5" id="KW-0627">Porphyrin biosynthesis</keyword>
<dbReference type="UniPathway" id="UPA00262">
    <property type="reaction ID" value="UER00222"/>
</dbReference>
<reference evidence="8 9" key="1">
    <citation type="journal article" date="2006" name="Proc. Natl. Acad. Sci. U.S.A.">
        <title>Genomic analysis of the uncultivated marine crenarchaeote Cenarchaeum symbiosum.</title>
        <authorList>
            <person name="Hallam S.J."/>
            <person name="Konstantinidis K.T."/>
            <person name="Putnam N."/>
            <person name="Schleper C."/>
            <person name="Watanabe Y."/>
            <person name="Sugahara J."/>
            <person name="Preston C."/>
            <person name="de la Torre J."/>
            <person name="Richardson P.M."/>
            <person name="DeLong E.F."/>
        </authorList>
    </citation>
    <scope>NUCLEOTIDE SEQUENCE [LARGE SCALE GENOMIC DNA]</scope>
    <source>
        <strain evidence="9">A</strain>
    </source>
</reference>
<dbReference type="InterPro" id="IPR028161">
    <property type="entry name" value="Met8-like"/>
</dbReference>
<evidence type="ECO:0000313" key="8">
    <source>
        <dbReference type="EMBL" id="ABK78026.1"/>
    </source>
</evidence>
<evidence type="ECO:0000256" key="3">
    <source>
        <dbReference type="ARBA" id="ARBA00023002"/>
    </source>
</evidence>